<evidence type="ECO:0000256" key="3">
    <source>
        <dbReference type="ARBA" id="ARBA00022741"/>
    </source>
</evidence>
<dbReference type="PROSITE" id="PS00690">
    <property type="entry name" value="DEAH_ATP_HELICASE"/>
    <property type="match status" value="1"/>
</dbReference>
<dbReference type="EMBL" id="QEAP01000069">
    <property type="protein sequence ID" value="TPX75759.1"/>
    <property type="molecule type" value="Genomic_DNA"/>
</dbReference>
<feature type="domain" description="Helicase ATP-binding" evidence="10">
    <location>
        <begin position="428"/>
        <end position="592"/>
    </location>
</feature>
<dbReference type="PROSITE" id="PS51194">
    <property type="entry name" value="HELICASE_CTER"/>
    <property type="match status" value="1"/>
</dbReference>
<comment type="catalytic activity">
    <reaction evidence="8">
        <text>ATP + H2O = ADP + phosphate + H(+)</text>
        <dbReference type="Rhea" id="RHEA:13065"/>
        <dbReference type="ChEBI" id="CHEBI:15377"/>
        <dbReference type="ChEBI" id="CHEBI:15378"/>
        <dbReference type="ChEBI" id="CHEBI:30616"/>
        <dbReference type="ChEBI" id="CHEBI:43474"/>
        <dbReference type="ChEBI" id="CHEBI:456216"/>
        <dbReference type="EC" id="3.6.4.13"/>
    </reaction>
</comment>
<keyword evidence="6" id="KW-0067">ATP-binding</keyword>
<dbReference type="InterPro" id="IPR011545">
    <property type="entry name" value="DEAD/DEAH_box_helicase_dom"/>
</dbReference>
<evidence type="ECO:0000259" key="10">
    <source>
        <dbReference type="PROSITE" id="PS51192"/>
    </source>
</evidence>
<keyword evidence="3" id="KW-0547">Nucleotide-binding</keyword>
<evidence type="ECO:0000256" key="8">
    <source>
        <dbReference type="ARBA" id="ARBA00047984"/>
    </source>
</evidence>
<keyword evidence="2" id="KW-0507">mRNA processing</keyword>
<dbReference type="PROSITE" id="PS51192">
    <property type="entry name" value="HELICASE_ATP_BIND_1"/>
    <property type="match status" value="1"/>
</dbReference>
<dbReference type="Proteomes" id="UP000320333">
    <property type="component" value="Unassembled WGS sequence"/>
</dbReference>
<dbReference type="SMART" id="SM00490">
    <property type="entry name" value="HELICc"/>
    <property type="match status" value="1"/>
</dbReference>
<dbReference type="GO" id="GO:0008380">
    <property type="term" value="P:RNA splicing"/>
    <property type="evidence" value="ECO:0007669"/>
    <property type="project" value="UniProtKB-KW"/>
</dbReference>
<keyword evidence="4" id="KW-0378">Hydrolase</keyword>
<feature type="region of interest" description="Disordered" evidence="9">
    <location>
        <begin position="117"/>
        <end position="178"/>
    </location>
</feature>
<dbReference type="Gene3D" id="1.20.120.1080">
    <property type="match status" value="1"/>
</dbReference>
<dbReference type="SUPFAM" id="SSF52540">
    <property type="entry name" value="P-loop containing nucleoside triphosphate hydrolases"/>
    <property type="match status" value="1"/>
</dbReference>
<gene>
    <name evidence="12" type="ORF">CcCBS67573_g02979</name>
</gene>
<keyword evidence="7" id="KW-0508">mRNA splicing</keyword>
<evidence type="ECO:0000256" key="2">
    <source>
        <dbReference type="ARBA" id="ARBA00022664"/>
    </source>
</evidence>
<evidence type="ECO:0000256" key="7">
    <source>
        <dbReference type="ARBA" id="ARBA00023187"/>
    </source>
</evidence>
<dbReference type="InterPro" id="IPR027417">
    <property type="entry name" value="P-loop_NTPase"/>
</dbReference>
<feature type="compositionally biased region" description="Basic and acidic residues" evidence="9">
    <location>
        <begin position="83"/>
        <end position="101"/>
    </location>
</feature>
<dbReference type="Pfam" id="PF07717">
    <property type="entry name" value="OB_NTP_bind"/>
    <property type="match status" value="1"/>
</dbReference>
<evidence type="ECO:0000256" key="9">
    <source>
        <dbReference type="SAM" id="MobiDB-lite"/>
    </source>
</evidence>
<dbReference type="InterPro" id="IPR011709">
    <property type="entry name" value="DEAD-box_helicase_OB_fold"/>
</dbReference>
<dbReference type="InterPro" id="IPR048333">
    <property type="entry name" value="HA2_WH"/>
</dbReference>
<dbReference type="InterPro" id="IPR002464">
    <property type="entry name" value="DNA/RNA_helicase_DEAH_CS"/>
</dbReference>
<dbReference type="Pfam" id="PF04408">
    <property type="entry name" value="WHD_HA2"/>
    <property type="match status" value="1"/>
</dbReference>
<dbReference type="Gene3D" id="3.40.50.300">
    <property type="entry name" value="P-loop containing nucleotide triphosphate hydrolases"/>
    <property type="match status" value="2"/>
</dbReference>
<keyword evidence="5" id="KW-0347">Helicase</keyword>
<dbReference type="FunFam" id="3.40.50.300:FF:000007">
    <property type="entry name" value="Pre-mRNA-splicing factor ATP-dependent RNA helicase"/>
    <property type="match status" value="1"/>
</dbReference>
<dbReference type="PANTHER" id="PTHR18934">
    <property type="entry name" value="ATP-DEPENDENT RNA HELICASE"/>
    <property type="match status" value="1"/>
</dbReference>
<feature type="region of interest" description="Disordered" evidence="9">
    <location>
        <begin position="75"/>
        <end position="101"/>
    </location>
</feature>
<feature type="compositionally biased region" description="Low complexity" evidence="9">
    <location>
        <begin position="123"/>
        <end position="134"/>
    </location>
</feature>
<evidence type="ECO:0000256" key="1">
    <source>
        <dbReference type="ARBA" id="ARBA00012552"/>
    </source>
</evidence>
<dbReference type="GO" id="GO:0005684">
    <property type="term" value="C:U2-type spliceosomal complex"/>
    <property type="evidence" value="ECO:0007669"/>
    <property type="project" value="UniProtKB-ARBA"/>
</dbReference>
<dbReference type="FunFam" id="1.20.120.1080:FF:000001">
    <property type="entry name" value="Pre-mRNA-splicing factor ATP-dependent RNA helicase"/>
    <property type="match status" value="1"/>
</dbReference>
<proteinExistence type="predicted"/>
<dbReference type="GO" id="GO:0071013">
    <property type="term" value="C:catalytic step 2 spliceosome"/>
    <property type="evidence" value="ECO:0007669"/>
    <property type="project" value="TreeGrafter"/>
</dbReference>
<feature type="domain" description="Helicase C-terminal" evidence="11">
    <location>
        <begin position="614"/>
        <end position="790"/>
    </location>
</feature>
<accession>A0A507FH91</accession>
<evidence type="ECO:0000256" key="5">
    <source>
        <dbReference type="ARBA" id="ARBA00022806"/>
    </source>
</evidence>
<dbReference type="STRING" id="246404.A0A507FH91"/>
<dbReference type="Pfam" id="PF00271">
    <property type="entry name" value="Helicase_C"/>
    <property type="match status" value="1"/>
</dbReference>
<dbReference type="OrthoDB" id="10253254at2759"/>
<reference evidence="12 13" key="1">
    <citation type="journal article" date="2019" name="Sci. Rep.">
        <title>Comparative genomics of chytrid fungi reveal insights into the obligate biotrophic and pathogenic lifestyle of Synchytrium endobioticum.</title>
        <authorList>
            <person name="van de Vossenberg B.T.L.H."/>
            <person name="Warris S."/>
            <person name="Nguyen H.D.T."/>
            <person name="van Gent-Pelzer M.P.E."/>
            <person name="Joly D.L."/>
            <person name="van de Geest H.C."/>
            <person name="Bonants P.J.M."/>
            <person name="Smith D.S."/>
            <person name="Levesque C.A."/>
            <person name="van der Lee T.A.J."/>
        </authorList>
    </citation>
    <scope>NUCLEOTIDE SEQUENCE [LARGE SCALE GENOMIC DNA]</scope>
    <source>
        <strain evidence="12 13">CBS 675.73</strain>
    </source>
</reference>
<dbReference type="SMART" id="SM00847">
    <property type="entry name" value="HA2"/>
    <property type="match status" value="1"/>
</dbReference>
<dbReference type="Pfam" id="PF00270">
    <property type="entry name" value="DEAD"/>
    <property type="match status" value="1"/>
</dbReference>
<dbReference type="GO" id="GO:0003723">
    <property type="term" value="F:RNA binding"/>
    <property type="evidence" value="ECO:0007669"/>
    <property type="project" value="TreeGrafter"/>
</dbReference>
<dbReference type="Pfam" id="PF21010">
    <property type="entry name" value="HA2_C"/>
    <property type="match status" value="1"/>
</dbReference>
<dbReference type="FunFam" id="3.40.50.300:FF:000594">
    <property type="entry name" value="Pre-mRNA-splicing factor ATP-dependent RNA helicase"/>
    <property type="match status" value="1"/>
</dbReference>
<evidence type="ECO:0000256" key="6">
    <source>
        <dbReference type="ARBA" id="ARBA00022840"/>
    </source>
</evidence>
<organism evidence="12 13">
    <name type="scientific">Chytriomyces confervae</name>
    <dbReference type="NCBI Taxonomy" id="246404"/>
    <lineage>
        <taxon>Eukaryota</taxon>
        <taxon>Fungi</taxon>
        <taxon>Fungi incertae sedis</taxon>
        <taxon>Chytridiomycota</taxon>
        <taxon>Chytridiomycota incertae sedis</taxon>
        <taxon>Chytridiomycetes</taxon>
        <taxon>Chytridiales</taxon>
        <taxon>Chytriomycetaceae</taxon>
        <taxon>Chytriomyces</taxon>
    </lineage>
</organism>
<protein>
    <recommendedName>
        <fullName evidence="1">RNA helicase</fullName>
        <ecNumber evidence="1">3.6.4.13</ecNumber>
    </recommendedName>
</protein>
<keyword evidence="13" id="KW-1185">Reference proteome</keyword>
<dbReference type="GO" id="GO:0016787">
    <property type="term" value="F:hydrolase activity"/>
    <property type="evidence" value="ECO:0007669"/>
    <property type="project" value="UniProtKB-KW"/>
</dbReference>
<dbReference type="InterPro" id="IPR007502">
    <property type="entry name" value="Helicase-assoc_dom"/>
</dbReference>
<sequence>MERTQLRNWVSDHVLALFGASDSSMVDFVLAKASTAKSAGKLATALAGVGLPQSDAGARFVGDLFARAASSGAGASAVAGSGSRDKKKDKIRDAEKQREKDRINEIRENEKFSLLLDDDDAPDAPAVLPKSSSKSKADKKAKKLRAKDTADDADEDEGNAVVRRVRNYSNNDDGADEAEAEAIRLKDIKERDEFAKRLQEKDKEKTKKLVEDSAITKEAQMRKQIAENEELRGSAVTGLRERSRQEYLKKREEQRLLMLEREIDDEKYLFKTENLSKREKKELAYKEQVLQLAKERMKINDKHDGYMMPDDYITEKGKLDKKKKESVLYKRYEDNEDPEAFISEQTNWEDHQIKNSKLEARQVQDEFEFDYVFDEEQHVQFIQDAVVNASDDEDDNEENKMSDAERKAMAIADVRKSLPIYEFRDELLAAIEEFQVIIIVGETGSGKTTQIPQYLHEAGYTKNGQKVGCTQPRRVAAMSVATRVAEELGTKVGHEVGYSIRFDECTSDKTVIKFMTDGMLLREFLTEPDIGSYSCLMIDEAHERTLHTDILFGLVKDIARFRKDLKLLISSATMDAEKFSQYFDDAPIFNIKGRKYPVTTYYTAAPEADYLAAAITTIMTIHVKEPPGDILLFLTGQEEIENAEQSLLLITKQLGSRISEMKVCPIYSTLPTEKQVEIFEPAPPGVRKVVLATNIAETSLTIDGIVYVIDPGFVKQKSFNPKTGMESLVVVPASRAAANQRKGRAGRVQPGKCFRLYTAWAFQNELDESTIPEIQRTNLGSVVLLLKSLGINDLLNFDFMDAPPVDTLKKALEQLYALGALNARGELTKLGRRMAEFPTDPMLSKTLIAAEQYKCTEEVVSIIAMLSTGNAIFFKPKNEAVQAEQARKNFFRPGGDHISLLAIWNAWVEANYSVVWCRENYIQHRSMKRARDVRDQLVTLMDRTEVPLIANPDPGNTIPIRKAITAGFFYNTARLQRSGDSYRTTKHNQTVMIHPGSCQYVGPNSEKEYCKWVLYHELVFTTREFMRQVIEIQSEWLLEVAPHYYKPGELEDDTAKKMPKNTGKAAIAPS</sequence>
<dbReference type="GO" id="GO:0006397">
    <property type="term" value="P:mRNA processing"/>
    <property type="evidence" value="ECO:0007669"/>
    <property type="project" value="UniProtKB-KW"/>
</dbReference>
<name>A0A507FH91_9FUNG</name>
<dbReference type="GO" id="GO:0005524">
    <property type="term" value="F:ATP binding"/>
    <property type="evidence" value="ECO:0007669"/>
    <property type="project" value="UniProtKB-KW"/>
</dbReference>
<dbReference type="PANTHER" id="PTHR18934:SF83">
    <property type="entry name" value="PRE-MRNA-SPLICING FACTOR ATP-DEPENDENT RNA HELICASE DHX16"/>
    <property type="match status" value="1"/>
</dbReference>
<dbReference type="GO" id="GO:0003724">
    <property type="term" value="F:RNA helicase activity"/>
    <property type="evidence" value="ECO:0007669"/>
    <property type="project" value="UniProtKB-EC"/>
</dbReference>
<dbReference type="AlphaFoldDB" id="A0A507FH91"/>
<evidence type="ECO:0000313" key="12">
    <source>
        <dbReference type="EMBL" id="TPX75759.1"/>
    </source>
</evidence>
<dbReference type="InterPro" id="IPR001650">
    <property type="entry name" value="Helicase_C-like"/>
</dbReference>
<dbReference type="CDD" id="cd18791">
    <property type="entry name" value="SF2_C_RHA"/>
    <property type="match status" value="1"/>
</dbReference>
<dbReference type="InterPro" id="IPR014001">
    <property type="entry name" value="Helicase_ATP-bd"/>
</dbReference>
<evidence type="ECO:0000259" key="11">
    <source>
        <dbReference type="PROSITE" id="PS51194"/>
    </source>
</evidence>
<evidence type="ECO:0000313" key="13">
    <source>
        <dbReference type="Proteomes" id="UP000320333"/>
    </source>
</evidence>
<dbReference type="EC" id="3.6.4.13" evidence="1"/>
<dbReference type="SMART" id="SM00487">
    <property type="entry name" value="DEXDc"/>
    <property type="match status" value="1"/>
</dbReference>
<feature type="region of interest" description="Disordered" evidence="9">
    <location>
        <begin position="1049"/>
        <end position="1070"/>
    </location>
</feature>
<evidence type="ECO:0000256" key="4">
    <source>
        <dbReference type="ARBA" id="ARBA00022801"/>
    </source>
</evidence>
<comment type="caution">
    <text evidence="12">The sequence shown here is derived from an EMBL/GenBank/DDBJ whole genome shotgun (WGS) entry which is preliminary data.</text>
</comment>